<dbReference type="Gene3D" id="1.10.3720.10">
    <property type="entry name" value="MetI-like"/>
    <property type="match status" value="1"/>
</dbReference>
<dbReference type="InterPro" id="IPR035906">
    <property type="entry name" value="MetI-like_sf"/>
</dbReference>
<keyword evidence="4 12" id="KW-0813">Transport</keyword>
<dbReference type="AlphaFoldDB" id="A0A4Q2UDJ2"/>
<dbReference type="GO" id="GO:0005886">
    <property type="term" value="C:plasma membrane"/>
    <property type="evidence" value="ECO:0007669"/>
    <property type="project" value="UniProtKB-SubCell"/>
</dbReference>
<comment type="function">
    <text evidence="10">Part of the ABC transporter complex UgpBAEC involved in sn-glycerol-3-phosphate (G3P) import. Probably responsible for the translocation of the substrate across the membrane.</text>
</comment>
<evidence type="ECO:0000256" key="2">
    <source>
        <dbReference type="ARBA" id="ARBA00009306"/>
    </source>
</evidence>
<comment type="subcellular location">
    <subcellularLocation>
        <location evidence="1">Cell inner membrane</location>
        <topology evidence="1">Multi-pass membrane protein</topology>
    </subcellularLocation>
    <subcellularLocation>
        <location evidence="12">Cell membrane</location>
        <topology evidence="12">Multi-pass membrane protein</topology>
    </subcellularLocation>
</comment>
<dbReference type="Pfam" id="PF00528">
    <property type="entry name" value="BPD_transp_1"/>
    <property type="match status" value="1"/>
</dbReference>
<dbReference type="RefSeq" id="WP_129223196.1">
    <property type="nucleotide sequence ID" value="NZ_QYBB01000002.1"/>
</dbReference>
<dbReference type="SUPFAM" id="SSF161098">
    <property type="entry name" value="MetI-like"/>
    <property type="match status" value="1"/>
</dbReference>
<accession>A0A4Q2UDJ2</accession>
<feature type="transmembrane region" description="Helical" evidence="12">
    <location>
        <begin position="74"/>
        <end position="98"/>
    </location>
</feature>
<comment type="similarity">
    <text evidence="2 12">Belongs to the binding-protein-dependent transport system permease family.</text>
</comment>
<evidence type="ECO:0000256" key="11">
    <source>
        <dbReference type="ARBA" id="ARBA00040780"/>
    </source>
</evidence>
<comment type="subunit">
    <text evidence="3">The complex is composed of two ATP-binding proteins (UgpC), two transmembrane proteins (UgpA and UgpE) and a solute-binding protein (UgpB).</text>
</comment>
<dbReference type="OrthoDB" id="9773727at2"/>
<keyword evidence="6" id="KW-0997">Cell inner membrane</keyword>
<sequence length="293" mass="31871">MERRTLFPGRALPALLILPQLVLTAVFFLWPAAQAIWLSTRREDAFGTSTAFVGLENFADLFADPLYVAAAGRTALFCTAVTALAMGAALLLAVFADAEIRGRAFYRTMLIWPYAVAPAMAAVLWVLMFQPQIGLVGAWLNRVGIRWDYRLDGTEAMALVIGAAAWKQVSYNFIFFLAGLQAVPKTIIEAARIDGARGFHRFRTIVLPLLMPTVYFLLVVDVVYAAFDTFATVYALTQGGPGQSTQTLVLKVYLDGIVNADVGSSSAQSVVLMAGVILLSSLQFRFLGRKSAT</sequence>
<evidence type="ECO:0000256" key="3">
    <source>
        <dbReference type="ARBA" id="ARBA00011557"/>
    </source>
</evidence>
<dbReference type="PANTHER" id="PTHR43227:SF9">
    <property type="entry name" value="SN-GLYCEROL-3-PHOSPHATE TRANSPORT SYSTEM PERMEASE PROTEIN UGPA"/>
    <property type="match status" value="1"/>
</dbReference>
<evidence type="ECO:0000256" key="7">
    <source>
        <dbReference type="ARBA" id="ARBA00022692"/>
    </source>
</evidence>
<feature type="transmembrane region" description="Helical" evidence="12">
    <location>
        <begin position="270"/>
        <end position="288"/>
    </location>
</feature>
<feature type="transmembrane region" description="Helical" evidence="12">
    <location>
        <begin position="156"/>
        <end position="183"/>
    </location>
</feature>
<dbReference type="EMBL" id="QYBB01000002">
    <property type="protein sequence ID" value="RYC33371.1"/>
    <property type="molecule type" value="Genomic_DNA"/>
</dbReference>
<evidence type="ECO:0000313" key="14">
    <source>
        <dbReference type="EMBL" id="RYC33371.1"/>
    </source>
</evidence>
<evidence type="ECO:0000256" key="6">
    <source>
        <dbReference type="ARBA" id="ARBA00022519"/>
    </source>
</evidence>
<evidence type="ECO:0000256" key="4">
    <source>
        <dbReference type="ARBA" id="ARBA00022448"/>
    </source>
</evidence>
<evidence type="ECO:0000256" key="1">
    <source>
        <dbReference type="ARBA" id="ARBA00004429"/>
    </source>
</evidence>
<name>A0A4Q2UDJ2_9HYPH</name>
<proteinExistence type="inferred from homology"/>
<dbReference type="PANTHER" id="PTHR43227">
    <property type="entry name" value="BLL4140 PROTEIN"/>
    <property type="match status" value="1"/>
</dbReference>
<feature type="transmembrane region" description="Helical" evidence="12">
    <location>
        <begin position="110"/>
        <end position="129"/>
    </location>
</feature>
<dbReference type="PROSITE" id="PS50928">
    <property type="entry name" value="ABC_TM1"/>
    <property type="match status" value="1"/>
</dbReference>
<keyword evidence="9 12" id="KW-0472">Membrane</keyword>
<evidence type="ECO:0000313" key="15">
    <source>
        <dbReference type="Proteomes" id="UP000290759"/>
    </source>
</evidence>
<dbReference type="InterPro" id="IPR050809">
    <property type="entry name" value="UgpAE/MalFG_permease"/>
</dbReference>
<evidence type="ECO:0000256" key="5">
    <source>
        <dbReference type="ARBA" id="ARBA00022475"/>
    </source>
</evidence>
<protein>
    <recommendedName>
        <fullName evidence="11">sn-glycerol-3-phosphate transport system permease protein UgpA</fullName>
    </recommendedName>
</protein>
<evidence type="ECO:0000256" key="9">
    <source>
        <dbReference type="ARBA" id="ARBA00023136"/>
    </source>
</evidence>
<evidence type="ECO:0000256" key="8">
    <source>
        <dbReference type="ARBA" id="ARBA00022989"/>
    </source>
</evidence>
<dbReference type="Proteomes" id="UP000290759">
    <property type="component" value="Unassembled WGS sequence"/>
</dbReference>
<organism evidence="14 15">
    <name type="scientific">Lichenibacterium minor</name>
    <dbReference type="NCBI Taxonomy" id="2316528"/>
    <lineage>
        <taxon>Bacteria</taxon>
        <taxon>Pseudomonadati</taxon>
        <taxon>Pseudomonadota</taxon>
        <taxon>Alphaproteobacteria</taxon>
        <taxon>Hyphomicrobiales</taxon>
        <taxon>Lichenihabitantaceae</taxon>
        <taxon>Lichenibacterium</taxon>
    </lineage>
</organism>
<evidence type="ECO:0000256" key="12">
    <source>
        <dbReference type="RuleBase" id="RU363032"/>
    </source>
</evidence>
<reference evidence="14 15" key="1">
    <citation type="submission" date="2018-12" db="EMBL/GenBank/DDBJ databases">
        <authorList>
            <person name="Grouzdev D.S."/>
            <person name="Krutkina M.S."/>
        </authorList>
    </citation>
    <scope>NUCLEOTIDE SEQUENCE [LARGE SCALE GENOMIC DNA]</scope>
    <source>
        <strain evidence="14 15">RmlP026</strain>
    </source>
</reference>
<keyword evidence="7 12" id="KW-0812">Transmembrane</keyword>
<feature type="transmembrane region" description="Helical" evidence="12">
    <location>
        <begin position="204"/>
        <end position="227"/>
    </location>
</feature>
<dbReference type="GO" id="GO:0055085">
    <property type="term" value="P:transmembrane transport"/>
    <property type="evidence" value="ECO:0007669"/>
    <property type="project" value="InterPro"/>
</dbReference>
<gene>
    <name evidence="14" type="ORF">D3273_02535</name>
</gene>
<keyword evidence="8 12" id="KW-1133">Transmembrane helix</keyword>
<dbReference type="CDD" id="cd06261">
    <property type="entry name" value="TM_PBP2"/>
    <property type="match status" value="1"/>
</dbReference>
<evidence type="ECO:0000256" key="10">
    <source>
        <dbReference type="ARBA" id="ARBA00037054"/>
    </source>
</evidence>
<keyword evidence="15" id="KW-1185">Reference proteome</keyword>
<evidence type="ECO:0000259" key="13">
    <source>
        <dbReference type="PROSITE" id="PS50928"/>
    </source>
</evidence>
<keyword evidence="5" id="KW-1003">Cell membrane</keyword>
<dbReference type="InterPro" id="IPR000515">
    <property type="entry name" value="MetI-like"/>
</dbReference>
<comment type="caution">
    <text evidence="14">The sequence shown here is derived from an EMBL/GenBank/DDBJ whole genome shotgun (WGS) entry which is preliminary data.</text>
</comment>
<reference evidence="14 15" key="2">
    <citation type="submission" date="2019-02" db="EMBL/GenBank/DDBJ databases">
        <title>'Lichenibacterium ramalinii' gen. nov. sp. nov., 'Lichenibacterium minor' gen. nov. sp. nov.</title>
        <authorList>
            <person name="Pankratov T."/>
        </authorList>
    </citation>
    <scope>NUCLEOTIDE SEQUENCE [LARGE SCALE GENOMIC DNA]</scope>
    <source>
        <strain evidence="14 15">RmlP026</strain>
    </source>
</reference>
<feature type="domain" description="ABC transmembrane type-1" evidence="13">
    <location>
        <begin position="71"/>
        <end position="283"/>
    </location>
</feature>